<keyword evidence="2" id="KW-1185">Reference proteome</keyword>
<comment type="caution">
    <text evidence="1">The sequence shown here is derived from an EMBL/GenBank/DDBJ whole genome shotgun (WGS) entry which is preliminary data.</text>
</comment>
<dbReference type="Proteomes" id="UP001164539">
    <property type="component" value="Chromosome 13"/>
</dbReference>
<protein>
    <submittedName>
        <fullName evidence="1">F-box family protein</fullName>
    </submittedName>
</protein>
<accession>A0ACC1WY13</accession>
<reference evidence="1 2" key="1">
    <citation type="journal article" date="2023" name="Science">
        <title>Complex scaffold remodeling in plant triterpene biosynthesis.</title>
        <authorList>
            <person name="De La Pena R."/>
            <person name="Hodgson H."/>
            <person name="Liu J.C."/>
            <person name="Stephenson M.J."/>
            <person name="Martin A.C."/>
            <person name="Owen C."/>
            <person name="Harkess A."/>
            <person name="Leebens-Mack J."/>
            <person name="Jimenez L.E."/>
            <person name="Osbourn A."/>
            <person name="Sattely E.S."/>
        </authorList>
    </citation>
    <scope>NUCLEOTIDE SEQUENCE [LARGE SCALE GENOMIC DNA]</scope>
    <source>
        <strain evidence="2">cv. JPN11</strain>
        <tissue evidence="1">Leaf</tissue>
    </source>
</reference>
<evidence type="ECO:0000313" key="2">
    <source>
        <dbReference type="Proteomes" id="UP001164539"/>
    </source>
</evidence>
<proteinExistence type="predicted"/>
<organism evidence="1 2">
    <name type="scientific">Melia azedarach</name>
    <name type="common">Chinaberry tree</name>
    <dbReference type="NCBI Taxonomy" id="155640"/>
    <lineage>
        <taxon>Eukaryota</taxon>
        <taxon>Viridiplantae</taxon>
        <taxon>Streptophyta</taxon>
        <taxon>Embryophyta</taxon>
        <taxon>Tracheophyta</taxon>
        <taxon>Spermatophyta</taxon>
        <taxon>Magnoliopsida</taxon>
        <taxon>eudicotyledons</taxon>
        <taxon>Gunneridae</taxon>
        <taxon>Pentapetalae</taxon>
        <taxon>rosids</taxon>
        <taxon>malvids</taxon>
        <taxon>Sapindales</taxon>
        <taxon>Meliaceae</taxon>
        <taxon>Melia</taxon>
    </lineage>
</organism>
<sequence length="391" mass="44627">MANLPQDIIADILSRLEVKQLLCYRCVSKTWRKLIDGPDFIKLHLTNSISSSSNQLLILKHSKNLYRVSSDSLNLASVLDHPLMCYNHSVKLLGSCNGLLCISNIVDDIAFWNPCTRRHRVLPYLSLEHKKFSGASVYSSSVYGFGYDLIHDDYKLVRITQFCGVQNEIFESEVKVFSLIRNYWTRIRDMPYVLRCPETDGVYACGALHWVVRRNVKFEECNIVVALDLAAEQYKEVLLPKFDGKNFVEVGVLGGCLSVVANYAKFRSDVWVMKEYGMEDSWINLFSVSQEQLLGPLRAIRPLGYCMGGSEVLLTEYTTTNPLRYDLKKNVVKDVRISRAPCRYNVETCLQSLVSINVNRGNNRRNQVAGDYAKNVKKRDDFLSVGFKLIL</sequence>
<name>A0ACC1WY13_MELAZ</name>
<dbReference type="EMBL" id="CM051406">
    <property type="protein sequence ID" value="KAJ4704041.1"/>
    <property type="molecule type" value="Genomic_DNA"/>
</dbReference>
<evidence type="ECO:0000313" key="1">
    <source>
        <dbReference type="EMBL" id="KAJ4704041.1"/>
    </source>
</evidence>
<gene>
    <name evidence="1" type="ORF">OWV82_023859</name>
</gene>